<sequence>MSSSESGRRTFRSRLNEMVDQLREGIRSGKYKKGTYLPPEKTLAQQFKLSNKTVRKGLEQLITEGYIEKIPRVGSIVTSSGPETESGSRSAARAAVTLMLGCYSINERDLLLSRLLHDFQEQFPHIRVEVVAFHSDNRFLHTLQPGLDNGLIDLFTVKDRHFREIVEEGYTFALEPQPENGQLYSFLSEAFTEQNVLYARPLVFSPLILAYNLRHFREAGVMEPDAGWTWADAINEAARLSVPGRRHGLHFNVNMDERWPLFLLQSGIGQSSGKPKGGRGTGAKWLEGIRLSKSIIRNHAIFPDPLYSSDGDVGTLFIQGRTSMIVTGYEALNRFAASDLEYDISSLPCIDVPRTLLAVTAVAVNKQSKHKAEAQCLADYLWSPRAQQLIREHALSIPGLKPAAEAPLSGNHSMNRPSRYNLYRDIIPNFRRLDDLKLPYGAIRGLHETLKQYWTDLIDERTLCDEIDAIAGSPALRRVQAGAGG</sequence>
<dbReference type="Gene3D" id="1.10.10.10">
    <property type="entry name" value="Winged helix-like DNA-binding domain superfamily/Winged helix DNA-binding domain"/>
    <property type="match status" value="1"/>
</dbReference>
<feature type="domain" description="HTH gntR-type" evidence="7">
    <location>
        <begin position="12"/>
        <end position="80"/>
    </location>
</feature>
<evidence type="ECO:0000259" key="7">
    <source>
        <dbReference type="PROSITE" id="PS50949"/>
    </source>
</evidence>
<dbReference type="PANTHER" id="PTHR30061">
    <property type="entry name" value="MALTOSE-BINDING PERIPLASMIC PROTEIN"/>
    <property type="match status" value="1"/>
</dbReference>
<evidence type="ECO:0000313" key="8">
    <source>
        <dbReference type="EMBL" id="TNJ63006.1"/>
    </source>
</evidence>
<keyword evidence="6" id="KW-0804">Transcription</keyword>
<gene>
    <name evidence="8" type="ORF">FE784_28050</name>
</gene>
<name>A0A5C4T297_9BACL</name>
<dbReference type="GO" id="GO:0003700">
    <property type="term" value="F:DNA-binding transcription factor activity"/>
    <property type="evidence" value="ECO:0007669"/>
    <property type="project" value="InterPro"/>
</dbReference>
<dbReference type="InterPro" id="IPR036388">
    <property type="entry name" value="WH-like_DNA-bd_sf"/>
</dbReference>
<keyword evidence="5" id="KW-0238">DNA-binding</keyword>
<dbReference type="Proteomes" id="UP000307943">
    <property type="component" value="Unassembled WGS sequence"/>
</dbReference>
<dbReference type="GO" id="GO:0015768">
    <property type="term" value="P:maltose transport"/>
    <property type="evidence" value="ECO:0007669"/>
    <property type="project" value="TreeGrafter"/>
</dbReference>
<evidence type="ECO:0000313" key="9">
    <source>
        <dbReference type="Proteomes" id="UP000307943"/>
    </source>
</evidence>
<comment type="caution">
    <text evidence="8">The sequence shown here is derived from an EMBL/GenBank/DDBJ whole genome shotgun (WGS) entry which is preliminary data.</text>
</comment>
<keyword evidence="9" id="KW-1185">Reference proteome</keyword>
<keyword evidence="2" id="KW-0813">Transport</keyword>
<evidence type="ECO:0000256" key="5">
    <source>
        <dbReference type="ARBA" id="ARBA00023125"/>
    </source>
</evidence>
<dbReference type="CDD" id="cd07377">
    <property type="entry name" value="WHTH_GntR"/>
    <property type="match status" value="1"/>
</dbReference>
<dbReference type="GO" id="GO:0003677">
    <property type="term" value="F:DNA binding"/>
    <property type="evidence" value="ECO:0007669"/>
    <property type="project" value="UniProtKB-KW"/>
</dbReference>
<reference evidence="8 9" key="1">
    <citation type="submission" date="2019-05" db="EMBL/GenBank/DDBJ databases">
        <title>We sequenced the genome of Paenibacillus hemerocallicola KCTC 33185 for further insight into its adaptation and study the phylogeny of Paenibacillus.</title>
        <authorList>
            <person name="Narsing Rao M.P."/>
        </authorList>
    </citation>
    <scope>NUCLEOTIDE SEQUENCE [LARGE SCALE GENOMIC DNA]</scope>
    <source>
        <strain evidence="8 9">KCTC 33185</strain>
    </source>
</reference>
<dbReference type="OrthoDB" id="9798191at2"/>
<dbReference type="Gene3D" id="3.40.190.10">
    <property type="entry name" value="Periplasmic binding protein-like II"/>
    <property type="match status" value="1"/>
</dbReference>
<dbReference type="GO" id="GO:1901982">
    <property type="term" value="F:maltose binding"/>
    <property type="evidence" value="ECO:0007669"/>
    <property type="project" value="TreeGrafter"/>
</dbReference>
<evidence type="ECO:0000256" key="1">
    <source>
        <dbReference type="ARBA" id="ARBA00008520"/>
    </source>
</evidence>
<dbReference type="GO" id="GO:0055052">
    <property type="term" value="C:ATP-binding cassette (ABC) transporter complex, substrate-binding subunit-containing"/>
    <property type="evidence" value="ECO:0007669"/>
    <property type="project" value="TreeGrafter"/>
</dbReference>
<dbReference type="PANTHER" id="PTHR30061:SF50">
    <property type="entry name" value="MALTOSE_MALTODEXTRIN-BINDING PERIPLASMIC PROTEIN"/>
    <property type="match status" value="1"/>
</dbReference>
<dbReference type="RefSeq" id="WP_139605563.1">
    <property type="nucleotide sequence ID" value="NZ_VDCQ01000050.1"/>
</dbReference>
<dbReference type="PROSITE" id="PS50949">
    <property type="entry name" value="HTH_GNTR"/>
    <property type="match status" value="1"/>
</dbReference>
<dbReference type="PRINTS" id="PR00035">
    <property type="entry name" value="HTHGNTR"/>
</dbReference>
<evidence type="ECO:0000256" key="3">
    <source>
        <dbReference type="ARBA" id="ARBA00022729"/>
    </source>
</evidence>
<evidence type="ECO:0000256" key="6">
    <source>
        <dbReference type="ARBA" id="ARBA00023163"/>
    </source>
</evidence>
<protein>
    <submittedName>
        <fullName evidence="8">Extracellular solute-binding protein</fullName>
    </submittedName>
</protein>
<evidence type="ECO:0000256" key="4">
    <source>
        <dbReference type="ARBA" id="ARBA00023015"/>
    </source>
</evidence>
<dbReference type="SUPFAM" id="SSF53850">
    <property type="entry name" value="Periplasmic binding protein-like II"/>
    <property type="match status" value="1"/>
</dbReference>
<accession>A0A5C4T297</accession>
<dbReference type="Pfam" id="PF00392">
    <property type="entry name" value="GntR"/>
    <property type="match status" value="1"/>
</dbReference>
<dbReference type="InterPro" id="IPR006059">
    <property type="entry name" value="SBP"/>
</dbReference>
<comment type="similarity">
    <text evidence="1">Belongs to the bacterial solute-binding protein 1 family.</text>
</comment>
<dbReference type="InterPro" id="IPR036390">
    <property type="entry name" value="WH_DNA-bd_sf"/>
</dbReference>
<dbReference type="Pfam" id="PF13416">
    <property type="entry name" value="SBP_bac_8"/>
    <property type="match status" value="1"/>
</dbReference>
<organism evidence="8 9">
    <name type="scientific">Paenibacillus hemerocallicola</name>
    <dbReference type="NCBI Taxonomy" id="1172614"/>
    <lineage>
        <taxon>Bacteria</taxon>
        <taxon>Bacillati</taxon>
        <taxon>Bacillota</taxon>
        <taxon>Bacilli</taxon>
        <taxon>Bacillales</taxon>
        <taxon>Paenibacillaceae</taxon>
        <taxon>Paenibacillus</taxon>
    </lineage>
</organism>
<dbReference type="SUPFAM" id="SSF46785">
    <property type="entry name" value="Winged helix' DNA-binding domain"/>
    <property type="match status" value="1"/>
</dbReference>
<dbReference type="GO" id="GO:0042956">
    <property type="term" value="P:maltodextrin transmembrane transport"/>
    <property type="evidence" value="ECO:0007669"/>
    <property type="project" value="TreeGrafter"/>
</dbReference>
<keyword evidence="4" id="KW-0805">Transcription regulation</keyword>
<dbReference type="EMBL" id="VDCQ01000050">
    <property type="protein sequence ID" value="TNJ63006.1"/>
    <property type="molecule type" value="Genomic_DNA"/>
</dbReference>
<dbReference type="AlphaFoldDB" id="A0A5C4T297"/>
<dbReference type="SMART" id="SM00345">
    <property type="entry name" value="HTH_GNTR"/>
    <property type="match status" value="1"/>
</dbReference>
<evidence type="ECO:0000256" key="2">
    <source>
        <dbReference type="ARBA" id="ARBA00022448"/>
    </source>
</evidence>
<dbReference type="InterPro" id="IPR000524">
    <property type="entry name" value="Tscrpt_reg_HTH_GntR"/>
</dbReference>
<proteinExistence type="inferred from homology"/>
<keyword evidence="3" id="KW-0732">Signal</keyword>